<dbReference type="InterPro" id="IPR052710">
    <property type="entry name" value="CAAX_protease"/>
</dbReference>
<keyword evidence="1" id="KW-1133">Transmembrane helix</keyword>
<name>A0A1M4XAR2_9BACL</name>
<feature type="transmembrane region" description="Helical" evidence="1">
    <location>
        <begin position="171"/>
        <end position="190"/>
    </location>
</feature>
<evidence type="ECO:0000259" key="2">
    <source>
        <dbReference type="Pfam" id="PF02517"/>
    </source>
</evidence>
<sequence>MRTFSVLSLRVCLSNEKLSNYRHLFSAISALCFFATVPLQFALLDWIQTTKGTWLIIQGKIDNWPLLCFALSLSFIQLVSSALFLFLGAITLFRYERDRWYLTSSAQSLSYFLAWIQSLTILGTILTQVFTGSWYAQLLPYLPHLWMIMVFVSMFYPFDQSSFLQPLPRKHLLKAVVICMGLYVCVFFLLDHYITKPIAEWFSLELSSWREQNIDQSIQQAGKIGGWAILSQWLFIGCIGPIAEEILFRGLLQGLIAKRWGHLLGILLPALCFALFHVDIPLFSPLFVLGLILGWLRYYFGVLWVPIAFHMLNNSISVCLDLLS</sequence>
<feature type="transmembrane region" description="Helical" evidence="1">
    <location>
        <begin position="224"/>
        <end position="248"/>
    </location>
</feature>
<feature type="domain" description="CAAX prenyl protease 2/Lysostaphin resistance protein A-like" evidence="2">
    <location>
        <begin position="228"/>
        <end position="315"/>
    </location>
</feature>
<dbReference type="GO" id="GO:0004175">
    <property type="term" value="F:endopeptidase activity"/>
    <property type="evidence" value="ECO:0007669"/>
    <property type="project" value="UniProtKB-ARBA"/>
</dbReference>
<dbReference type="Proteomes" id="UP000184476">
    <property type="component" value="Unassembled WGS sequence"/>
</dbReference>
<dbReference type="STRING" id="112248.SAMN05444392_104233"/>
<feature type="transmembrane region" description="Helical" evidence="1">
    <location>
        <begin position="260"/>
        <end position="280"/>
    </location>
</feature>
<feature type="transmembrane region" description="Helical" evidence="1">
    <location>
        <begin position="286"/>
        <end position="307"/>
    </location>
</feature>
<dbReference type="GO" id="GO:0006508">
    <property type="term" value="P:proteolysis"/>
    <property type="evidence" value="ECO:0007669"/>
    <property type="project" value="UniProtKB-KW"/>
</dbReference>
<evidence type="ECO:0000313" key="3">
    <source>
        <dbReference type="EMBL" id="SHE90614.1"/>
    </source>
</evidence>
<keyword evidence="3" id="KW-0378">Hydrolase</keyword>
<evidence type="ECO:0000256" key="1">
    <source>
        <dbReference type="SAM" id="Phobius"/>
    </source>
</evidence>
<dbReference type="InterPro" id="IPR003675">
    <property type="entry name" value="Rce1/LyrA-like_dom"/>
</dbReference>
<accession>A0A1M4XAR2</accession>
<dbReference type="GO" id="GO:0080120">
    <property type="term" value="P:CAAX-box protein maturation"/>
    <property type="evidence" value="ECO:0007669"/>
    <property type="project" value="UniProtKB-ARBA"/>
</dbReference>
<evidence type="ECO:0000313" key="4">
    <source>
        <dbReference type="Proteomes" id="UP000184476"/>
    </source>
</evidence>
<gene>
    <name evidence="3" type="ORF">SAMN05444392_104233</name>
</gene>
<feature type="transmembrane region" description="Helical" evidence="1">
    <location>
        <begin position="64"/>
        <end position="90"/>
    </location>
</feature>
<dbReference type="AlphaFoldDB" id="A0A1M4XAR2"/>
<dbReference type="PANTHER" id="PTHR36435">
    <property type="entry name" value="SLR1288 PROTEIN"/>
    <property type="match status" value="1"/>
</dbReference>
<dbReference type="PANTHER" id="PTHR36435:SF1">
    <property type="entry name" value="CAAX AMINO TERMINAL PROTEASE FAMILY PROTEIN"/>
    <property type="match status" value="1"/>
</dbReference>
<dbReference type="EMBL" id="FQVL01000004">
    <property type="protein sequence ID" value="SHE90614.1"/>
    <property type="molecule type" value="Genomic_DNA"/>
</dbReference>
<feature type="transmembrane region" description="Helical" evidence="1">
    <location>
        <begin position="141"/>
        <end position="159"/>
    </location>
</feature>
<dbReference type="OrthoDB" id="9782250at2"/>
<dbReference type="Pfam" id="PF02517">
    <property type="entry name" value="Rce1-like"/>
    <property type="match status" value="1"/>
</dbReference>
<organism evidence="3 4">
    <name type="scientific">Seinonella peptonophila</name>
    <dbReference type="NCBI Taxonomy" id="112248"/>
    <lineage>
        <taxon>Bacteria</taxon>
        <taxon>Bacillati</taxon>
        <taxon>Bacillota</taxon>
        <taxon>Bacilli</taxon>
        <taxon>Bacillales</taxon>
        <taxon>Thermoactinomycetaceae</taxon>
        <taxon>Seinonella</taxon>
    </lineage>
</organism>
<feature type="transmembrane region" description="Helical" evidence="1">
    <location>
        <begin position="21"/>
        <end position="44"/>
    </location>
</feature>
<dbReference type="RefSeq" id="WP_073154609.1">
    <property type="nucleotide sequence ID" value="NZ_FQVL01000004.1"/>
</dbReference>
<feature type="transmembrane region" description="Helical" evidence="1">
    <location>
        <begin position="111"/>
        <end position="135"/>
    </location>
</feature>
<keyword evidence="1" id="KW-0812">Transmembrane</keyword>
<keyword evidence="4" id="KW-1185">Reference proteome</keyword>
<proteinExistence type="predicted"/>
<reference evidence="3 4" key="1">
    <citation type="submission" date="2016-11" db="EMBL/GenBank/DDBJ databases">
        <authorList>
            <person name="Jaros S."/>
            <person name="Januszkiewicz K."/>
            <person name="Wedrychowicz H."/>
        </authorList>
    </citation>
    <scope>NUCLEOTIDE SEQUENCE [LARGE SCALE GENOMIC DNA]</scope>
    <source>
        <strain evidence="3 4">DSM 44666</strain>
    </source>
</reference>
<protein>
    <submittedName>
        <fullName evidence="3">Membrane protease YdiL, CAAX protease family</fullName>
    </submittedName>
</protein>
<keyword evidence="3" id="KW-0645">Protease</keyword>
<keyword evidence="1" id="KW-0472">Membrane</keyword>